<reference evidence="7 8" key="1">
    <citation type="journal article" date="2012" name="BMC Genomics">
        <title>Comparative genomic analysis and phylogenetic position of Theileria equi.</title>
        <authorList>
            <person name="Kappmeyer L.S."/>
            <person name="Thiagarajan M."/>
            <person name="Herndon D.R."/>
            <person name="Ramsay J.D."/>
            <person name="Caler E."/>
            <person name="Djikeng A."/>
            <person name="Gillespie J.J."/>
            <person name="Lau A.O."/>
            <person name="Roalson E.H."/>
            <person name="Silva J.C."/>
            <person name="Silva M.G."/>
            <person name="Suarez C.E."/>
            <person name="Ueti M.W."/>
            <person name="Nene V.M."/>
            <person name="Mealey R.H."/>
            <person name="Knowles D.P."/>
            <person name="Brayton K.A."/>
        </authorList>
    </citation>
    <scope>NUCLEOTIDE SEQUENCE [LARGE SCALE GENOMIC DNA]</scope>
    <source>
        <strain evidence="7 8">WA</strain>
    </source>
</reference>
<dbReference type="GeneID" id="15803557"/>
<dbReference type="PROSITE" id="PS50004">
    <property type="entry name" value="C2"/>
    <property type="match status" value="1"/>
</dbReference>
<protein>
    <recommendedName>
        <fullName evidence="6">C2 domain-containing protein</fullName>
    </recommendedName>
</protein>
<evidence type="ECO:0000313" key="8">
    <source>
        <dbReference type="Proteomes" id="UP000031512"/>
    </source>
</evidence>
<dbReference type="SUPFAM" id="SSF49562">
    <property type="entry name" value="C2 domain (Calcium/lipid-binding domain, CaLB)"/>
    <property type="match status" value="1"/>
</dbReference>
<dbReference type="GO" id="GO:0007009">
    <property type="term" value="P:plasma membrane organization"/>
    <property type="evidence" value="ECO:0007669"/>
    <property type="project" value="TreeGrafter"/>
</dbReference>
<feature type="domain" description="C2" evidence="6">
    <location>
        <begin position="1"/>
        <end position="112"/>
    </location>
</feature>
<evidence type="ECO:0000313" key="7">
    <source>
        <dbReference type="EMBL" id="AFZ79432.1"/>
    </source>
</evidence>
<dbReference type="KEGG" id="beq:BEWA_022800"/>
<dbReference type="GO" id="GO:0016020">
    <property type="term" value="C:membrane"/>
    <property type="evidence" value="ECO:0007669"/>
    <property type="project" value="UniProtKB-SubCell"/>
</dbReference>
<evidence type="ECO:0000256" key="1">
    <source>
        <dbReference type="ARBA" id="ARBA00004167"/>
    </source>
</evidence>
<proteinExistence type="predicted"/>
<dbReference type="InterPro" id="IPR000008">
    <property type="entry name" value="C2_dom"/>
</dbReference>
<evidence type="ECO:0000256" key="4">
    <source>
        <dbReference type="ARBA" id="ARBA00022989"/>
    </source>
</evidence>
<evidence type="ECO:0000256" key="3">
    <source>
        <dbReference type="ARBA" id="ARBA00022737"/>
    </source>
</evidence>
<organism evidence="7 8">
    <name type="scientific">Theileria equi strain WA</name>
    <dbReference type="NCBI Taxonomy" id="1537102"/>
    <lineage>
        <taxon>Eukaryota</taxon>
        <taxon>Sar</taxon>
        <taxon>Alveolata</taxon>
        <taxon>Apicomplexa</taxon>
        <taxon>Aconoidasida</taxon>
        <taxon>Piroplasmida</taxon>
        <taxon>Theileriidae</taxon>
        <taxon>Theileria</taxon>
    </lineage>
</organism>
<dbReference type="Proteomes" id="UP000031512">
    <property type="component" value="Chromosome 1"/>
</dbReference>
<comment type="subcellular location">
    <subcellularLocation>
        <location evidence="1">Membrane</location>
        <topology evidence="1">Single-pass membrane protein</topology>
    </subcellularLocation>
</comment>
<gene>
    <name evidence="7" type="ORF">BEWA_022800</name>
</gene>
<dbReference type="PANTHER" id="PTHR12546">
    <property type="entry name" value="FER-1-LIKE"/>
    <property type="match status" value="1"/>
</dbReference>
<dbReference type="AlphaFoldDB" id="L0AV08"/>
<keyword evidence="2" id="KW-0812">Transmembrane</keyword>
<dbReference type="InterPro" id="IPR035892">
    <property type="entry name" value="C2_domain_sf"/>
</dbReference>
<accession>L0AV08</accession>
<keyword evidence="3" id="KW-0677">Repeat</keyword>
<evidence type="ECO:0000256" key="5">
    <source>
        <dbReference type="ARBA" id="ARBA00023136"/>
    </source>
</evidence>
<keyword evidence="4" id="KW-1133">Transmembrane helix</keyword>
<dbReference type="PANTHER" id="PTHR12546:SF33">
    <property type="entry name" value="SPERM VESICLE FUSION PROTEIN FER-1"/>
    <property type="match status" value="1"/>
</dbReference>
<dbReference type="eggNOG" id="ENOG502QXEH">
    <property type="taxonomic scope" value="Eukaryota"/>
</dbReference>
<name>L0AV08_THEEQ</name>
<evidence type="ECO:0000259" key="6">
    <source>
        <dbReference type="PROSITE" id="PS50004"/>
    </source>
</evidence>
<keyword evidence="5" id="KW-0472">Membrane</keyword>
<dbReference type="OrthoDB" id="270970at2759"/>
<dbReference type="STRING" id="1537102.L0AV08"/>
<keyword evidence="8" id="KW-1185">Reference proteome</keyword>
<dbReference type="RefSeq" id="XP_004829098.1">
    <property type="nucleotide sequence ID" value="XM_004829041.1"/>
</dbReference>
<dbReference type="EMBL" id="CP001669">
    <property type="protein sequence ID" value="AFZ79432.1"/>
    <property type="molecule type" value="Genomic_DNA"/>
</dbReference>
<evidence type="ECO:0000256" key="2">
    <source>
        <dbReference type="ARBA" id="ARBA00022692"/>
    </source>
</evidence>
<sequence>MDTVKYLIKVDIHEVKDVIFREPGTERNIVPNLYLTVTVGSATYSTIQRNEASNAIFNSSFNFTLDLTPLEFQRTRIIISLHHKYTIQSGDIGYHAFSLPLIYSKQQHCINRSWVKVFSPVYPSHHVVSLGFYS</sequence>
<dbReference type="InterPro" id="IPR037721">
    <property type="entry name" value="Ferlin"/>
</dbReference>
<dbReference type="VEuPathDB" id="PiroplasmaDB:BEWA_022800"/>